<proteinExistence type="predicted"/>
<protein>
    <submittedName>
        <fullName evidence="1">Uncharacterized protein</fullName>
    </submittedName>
</protein>
<organism evidence="1 2">
    <name type="scientific">Phaeomoniella chlamydospora</name>
    <name type="common">Phaeoacremonium chlamydosporum</name>
    <dbReference type="NCBI Taxonomy" id="158046"/>
    <lineage>
        <taxon>Eukaryota</taxon>
        <taxon>Fungi</taxon>
        <taxon>Dikarya</taxon>
        <taxon>Ascomycota</taxon>
        <taxon>Pezizomycotina</taxon>
        <taxon>Eurotiomycetes</taxon>
        <taxon>Chaetothyriomycetidae</taxon>
        <taxon>Phaeomoniellales</taxon>
        <taxon>Phaeomoniellaceae</taxon>
        <taxon>Phaeomoniella</taxon>
    </lineage>
</organism>
<comment type="caution">
    <text evidence="1">The sequence shown here is derived from an EMBL/GenBank/DDBJ whole genome shotgun (WGS) entry which is preliminary data.</text>
</comment>
<gene>
    <name evidence="1" type="ORF">UCRPC4_g06371</name>
</gene>
<sequence length="166" mass="19572">MESQAHNRIFYFERGELSYTDRAEGGLNPFYESCDHLLTQYDDGKPTFRELVYAWKLATGHESEVFRSFVINILYFILVEDIKDNSGLFDSLEKLDADALGLWDVFEETATFRERRSTISLWEWNGKKIQTHLEEAVKEQHCIRRPPQDETFEHEAEDDNECHLSL</sequence>
<reference evidence="1 2" key="2">
    <citation type="submission" date="2015-05" db="EMBL/GenBank/DDBJ databases">
        <authorList>
            <person name="Morales-Cruz A."/>
            <person name="Amrine K.C."/>
            <person name="Cantu D."/>
        </authorList>
    </citation>
    <scope>NUCLEOTIDE SEQUENCE [LARGE SCALE GENOMIC DNA]</scope>
    <source>
        <strain evidence="1">UCRPC4</strain>
    </source>
</reference>
<name>A0A0G2DWV5_PHACM</name>
<accession>A0A0G2DWV5</accession>
<dbReference type="Proteomes" id="UP000053317">
    <property type="component" value="Unassembled WGS sequence"/>
</dbReference>
<keyword evidence="2" id="KW-1185">Reference proteome</keyword>
<evidence type="ECO:0000313" key="2">
    <source>
        <dbReference type="Proteomes" id="UP000053317"/>
    </source>
</evidence>
<dbReference type="EMBL" id="LCWF01000188">
    <property type="protein sequence ID" value="KKY15367.1"/>
    <property type="molecule type" value="Genomic_DNA"/>
</dbReference>
<evidence type="ECO:0000313" key="1">
    <source>
        <dbReference type="EMBL" id="KKY15367.1"/>
    </source>
</evidence>
<reference evidence="1 2" key="1">
    <citation type="submission" date="2015-05" db="EMBL/GenBank/DDBJ databases">
        <title>Distinctive expansion of gene families associated with plant cell wall degradation and secondary metabolism in the genomes of grapevine trunk pathogens.</title>
        <authorList>
            <person name="Lawrence D.P."/>
            <person name="Travadon R."/>
            <person name="Rolshausen P.E."/>
            <person name="Baumgartner K."/>
        </authorList>
    </citation>
    <scope>NUCLEOTIDE SEQUENCE [LARGE SCALE GENOMIC DNA]</scope>
    <source>
        <strain evidence="1">UCRPC4</strain>
    </source>
</reference>
<dbReference type="AlphaFoldDB" id="A0A0G2DWV5"/>